<dbReference type="EMBL" id="JARFYM010000010">
    <property type="protein sequence ID" value="MDL2400314.1"/>
    <property type="molecule type" value="Genomic_DNA"/>
</dbReference>
<protein>
    <submittedName>
        <fullName evidence="6">TetR family transcriptional regulator</fullName>
    </submittedName>
</protein>
<evidence type="ECO:0000256" key="1">
    <source>
        <dbReference type="ARBA" id="ARBA00023015"/>
    </source>
</evidence>
<accession>A0ABT7JVD4</accession>
<dbReference type="InterPro" id="IPR050109">
    <property type="entry name" value="HTH-type_TetR-like_transc_reg"/>
</dbReference>
<sequence>MESHVIARIQPRADERSRIVEAATIVCRQYGPLKTNVADIARLIGKSPASVYNVFPSKAAILDAVAASFFETRLCFTPSAANGPTSTTGRLKNTTLEQHRLVLQARDNDPQMFKLMALAAEANWPSYKQHLKRLEAAVAELILAGVATKEFATPKIEVAAACFCVSISVLLDPRIVEALPSSRCEASASELALFAIAALTRKAKYRERDRAKGYQAYRTADD</sequence>
<dbReference type="Pfam" id="PF17935">
    <property type="entry name" value="TetR_C_27"/>
    <property type="match status" value="1"/>
</dbReference>
<keyword evidence="7" id="KW-1185">Reference proteome</keyword>
<dbReference type="InterPro" id="IPR041478">
    <property type="entry name" value="TetR_C_27"/>
</dbReference>
<dbReference type="InterPro" id="IPR009057">
    <property type="entry name" value="Homeodomain-like_sf"/>
</dbReference>
<proteinExistence type="predicted"/>
<dbReference type="InterPro" id="IPR001647">
    <property type="entry name" value="HTH_TetR"/>
</dbReference>
<keyword evidence="3" id="KW-0804">Transcription</keyword>
<name>A0ABT7JVD4_9HYPH</name>
<keyword evidence="1" id="KW-0805">Transcription regulation</keyword>
<keyword evidence="2 4" id="KW-0238">DNA-binding</keyword>
<dbReference type="PANTHER" id="PTHR30055">
    <property type="entry name" value="HTH-TYPE TRANSCRIPTIONAL REGULATOR RUTR"/>
    <property type="match status" value="1"/>
</dbReference>
<dbReference type="Proteomes" id="UP001172645">
    <property type="component" value="Unassembled WGS sequence"/>
</dbReference>
<dbReference type="Pfam" id="PF00440">
    <property type="entry name" value="TetR_N"/>
    <property type="match status" value="1"/>
</dbReference>
<comment type="caution">
    <text evidence="6">The sequence shown here is derived from an EMBL/GenBank/DDBJ whole genome shotgun (WGS) entry which is preliminary data.</text>
</comment>
<evidence type="ECO:0000256" key="2">
    <source>
        <dbReference type="ARBA" id="ARBA00023125"/>
    </source>
</evidence>
<evidence type="ECO:0000313" key="6">
    <source>
        <dbReference type="EMBL" id="MDL2400314.1"/>
    </source>
</evidence>
<dbReference type="SUPFAM" id="SSF46689">
    <property type="entry name" value="Homeodomain-like"/>
    <property type="match status" value="1"/>
</dbReference>
<organism evidence="6 7">
    <name type="scientific">Rhizobium mayense</name>
    <dbReference type="NCBI Taxonomy" id="1312184"/>
    <lineage>
        <taxon>Bacteria</taxon>
        <taxon>Pseudomonadati</taxon>
        <taxon>Pseudomonadota</taxon>
        <taxon>Alphaproteobacteria</taxon>
        <taxon>Hyphomicrobiales</taxon>
        <taxon>Rhizobiaceae</taxon>
        <taxon>Rhizobium/Agrobacterium group</taxon>
        <taxon>Rhizobium</taxon>
    </lineage>
</organism>
<evidence type="ECO:0000313" key="7">
    <source>
        <dbReference type="Proteomes" id="UP001172645"/>
    </source>
</evidence>
<dbReference type="PROSITE" id="PS50977">
    <property type="entry name" value="HTH_TETR_2"/>
    <property type="match status" value="1"/>
</dbReference>
<evidence type="ECO:0000256" key="4">
    <source>
        <dbReference type="PROSITE-ProRule" id="PRU00335"/>
    </source>
</evidence>
<feature type="domain" description="HTH tetR-type" evidence="5">
    <location>
        <begin position="13"/>
        <end position="73"/>
    </location>
</feature>
<reference evidence="6" key="1">
    <citation type="submission" date="2023-06" db="EMBL/GenBank/DDBJ databases">
        <title>Phylogenetic Diversity of Rhizobium strains.</title>
        <authorList>
            <person name="Moura F.T."/>
            <person name="Helene L.C.F."/>
            <person name="Hungria M."/>
        </authorList>
    </citation>
    <scope>NUCLEOTIDE SEQUENCE</scope>
    <source>
        <strain evidence="6">CCGE526</strain>
    </source>
</reference>
<feature type="DNA-binding region" description="H-T-H motif" evidence="4">
    <location>
        <begin position="36"/>
        <end position="55"/>
    </location>
</feature>
<evidence type="ECO:0000256" key="3">
    <source>
        <dbReference type="ARBA" id="ARBA00023163"/>
    </source>
</evidence>
<gene>
    <name evidence="6" type="ORF">PY649_15515</name>
</gene>
<evidence type="ECO:0000259" key="5">
    <source>
        <dbReference type="PROSITE" id="PS50977"/>
    </source>
</evidence>
<dbReference type="PANTHER" id="PTHR30055:SF151">
    <property type="entry name" value="TRANSCRIPTIONAL REGULATORY PROTEIN"/>
    <property type="match status" value="1"/>
</dbReference>
<dbReference type="Gene3D" id="1.10.357.10">
    <property type="entry name" value="Tetracycline Repressor, domain 2"/>
    <property type="match status" value="1"/>
</dbReference>
<dbReference type="RefSeq" id="WP_285869392.1">
    <property type="nucleotide sequence ID" value="NZ_JARFYM010000010.1"/>
</dbReference>